<dbReference type="EMBL" id="JASCZI010031222">
    <property type="protein sequence ID" value="MED6126271.1"/>
    <property type="molecule type" value="Genomic_DNA"/>
</dbReference>
<sequence>MATEDQDTAALNADTSEATTVRRCCCKVDGDGMRWGWLGHGAETTAAETSPTFKTTTRDFDAMLRRRRQ</sequence>
<comment type="caution">
    <text evidence="1">The sequence shown here is derived from an EMBL/GenBank/DDBJ whole genome shotgun (WGS) entry which is preliminary data.</text>
</comment>
<gene>
    <name evidence="1" type="ORF">PIB30_076766</name>
</gene>
<proteinExistence type="predicted"/>
<protein>
    <submittedName>
        <fullName evidence="1">Uncharacterized protein</fullName>
    </submittedName>
</protein>
<organism evidence="1 2">
    <name type="scientific">Stylosanthes scabra</name>
    <dbReference type="NCBI Taxonomy" id="79078"/>
    <lineage>
        <taxon>Eukaryota</taxon>
        <taxon>Viridiplantae</taxon>
        <taxon>Streptophyta</taxon>
        <taxon>Embryophyta</taxon>
        <taxon>Tracheophyta</taxon>
        <taxon>Spermatophyta</taxon>
        <taxon>Magnoliopsida</taxon>
        <taxon>eudicotyledons</taxon>
        <taxon>Gunneridae</taxon>
        <taxon>Pentapetalae</taxon>
        <taxon>rosids</taxon>
        <taxon>fabids</taxon>
        <taxon>Fabales</taxon>
        <taxon>Fabaceae</taxon>
        <taxon>Papilionoideae</taxon>
        <taxon>50 kb inversion clade</taxon>
        <taxon>dalbergioids sensu lato</taxon>
        <taxon>Dalbergieae</taxon>
        <taxon>Pterocarpus clade</taxon>
        <taxon>Stylosanthes</taxon>
    </lineage>
</organism>
<evidence type="ECO:0000313" key="2">
    <source>
        <dbReference type="Proteomes" id="UP001341840"/>
    </source>
</evidence>
<accession>A0ABU6RR38</accession>
<keyword evidence="2" id="KW-1185">Reference proteome</keyword>
<feature type="non-terminal residue" evidence="1">
    <location>
        <position position="69"/>
    </location>
</feature>
<dbReference type="Proteomes" id="UP001341840">
    <property type="component" value="Unassembled WGS sequence"/>
</dbReference>
<name>A0ABU6RR38_9FABA</name>
<evidence type="ECO:0000313" key="1">
    <source>
        <dbReference type="EMBL" id="MED6126271.1"/>
    </source>
</evidence>
<reference evidence="1 2" key="1">
    <citation type="journal article" date="2023" name="Plants (Basel)">
        <title>Bridging the Gap: Combining Genomics and Transcriptomics Approaches to Understand Stylosanthes scabra, an Orphan Legume from the Brazilian Caatinga.</title>
        <authorList>
            <person name="Ferreira-Neto J.R.C."/>
            <person name="da Silva M.D."/>
            <person name="Binneck E."/>
            <person name="de Melo N.F."/>
            <person name="da Silva R.H."/>
            <person name="de Melo A.L.T.M."/>
            <person name="Pandolfi V."/>
            <person name="Bustamante F.O."/>
            <person name="Brasileiro-Vidal A.C."/>
            <person name="Benko-Iseppon A.M."/>
        </authorList>
    </citation>
    <scope>NUCLEOTIDE SEQUENCE [LARGE SCALE GENOMIC DNA]</scope>
    <source>
        <tissue evidence="1">Leaves</tissue>
    </source>
</reference>